<feature type="region of interest" description="Disordered" evidence="2">
    <location>
        <begin position="40"/>
        <end position="84"/>
    </location>
</feature>
<dbReference type="InterPro" id="IPR023415">
    <property type="entry name" value="LDLR_class-A_CS"/>
</dbReference>
<feature type="compositionally biased region" description="Polar residues" evidence="2">
    <location>
        <begin position="160"/>
        <end position="176"/>
    </location>
</feature>
<keyword evidence="4" id="KW-1185">Reference proteome</keyword>
<sequence length="218" mass="24034">MRMKTTVVTPTQCGSQNGTFLCRNGRCIYQNWTCDHHDDCGDGSDEEECPHSSSTTHLLPSESESDSSDTENDLDVDNGIQGQGYSAEGHEMVEMNDTNAAVDDDDENILVSERLSAQWERVSESEEESDDVCILGDPLHRNELDRGLRHQSHCDNASLDTDASASITSGENQDGSPTDLMVKDSSDDDDDDSSDSDNDDHDNSRNSTPKPDTHWIVF</sequence>
<dbReference type="SMART" id="SM00192">
    <property type="entry name" value="LDLa"/>
    <property type="match status" value="1"/>
</dbReference>
<evidence type="ECO:0000313" key="3">
    <source>
        <dbReference type="EMBL" id="WAR12407.1"/>
    </source>
</evidence>
<evidence type="ECO:0000256" key="2">
    <source>
        <dbReference type="SAM" id="MobiDB-lite"/>
    </source>
</evidence>
<feature type="compositionally biased region" description="Acidic residues" evidence="2">
    <location>
        <begin position="186"/>
        <end position="200"/>
    </location>
</feature>
<feature type="region of interest" description="Disordered" evidence="2">
    <location>
        <begin position="160"/>
        <end position="218"/>
    </location>
</feature>
<dbReference type="InterPro" id="IPR002172">
    <property type="entry name" value="LDrepeatLR_classA_rpt"/>
</dbReference>
<dbReference type="Gene3D" id="4.10.400.10">
    <property type="entry name" value="Low-density Lipoprotein Receptor"/>
    <property type="match status" value="1"/>
</dbReference>
<accession>A0ABY7ET88</accession>
<dbReference type="SUPFAM" id="SSF57424">
    <property type="entry name" value="LDL receptor-like module"/>
    <property type="match status" value="1"/>
</dbReference>
<dbReference type="EMBL" id="CP111019">
    <property type="protein sequence ID" value="WAR12407.1"/>
    <property type="molecule type" value="Genomic_DNA"/>
</dbReference>
<dbReference type="Pfam" id="PF00057">
    <property type="entry name" value="Ldl_recept_a"/>
    <property type="match status" value="1"/>
</dbReference>
<keyword evidence="1" id="KW-1015">Disulfide bond</keyword>
<dbReference type="PROSITE" id="PS01209">
    <property type="entry name" value="LDLRA_1"/>
    <property type="match status" value="1"/>
</dbReference>
<proteinExistence type="predicted"/>
<gene>
    <name evidence="3" type="ORF">MAR_026587</name>
</gene>
<protein>
    <submittedName>
        <fullName evidence="3">LRP12-like protein</fullName>
    </submittedName>
</protein>
<feature type="compositionally biased region" description="Acidic residues" evidence="2">
    <location>
        <begin position="63"/>
        <end position="76"/>
    </location>
</feature>
<dbReference type="InterPro" id="IPR036055">
    <property type="entry name" value="LDL_receptor-like_sf"/>
</dbReference>
<evidence type="ECO:0000313" key="4">
    <source>
        <dbReference type="Proteomes" id="UP001164746"/>
    </source>
</evidence>
<evidence type="ECO:0000256" key="1">
    <source>
        <dbReference type="ARBA" id="ARBA00023157"/>
    </source>
</evidence>
<reference evidence="3" key="1">
    <citation type="submission" date="2022-11" db="EMBL/GenBank/DDBJ databases">
        <title>Centuries of genome instability and evolution in soft-shell clam transmissible cancer (bioRxiv).</title>
        <authorList>
            <person name="Hart S.F.M."/>
            <person name="Yonemitsu M.A."/>
            <person name="Giersch R.M."/>
            <person name="Beal B.F."/>
            <person name="Arriagada G."/>
            <person name="Davis B.W."/>
            <person name="Ostrander E.A."/>
            <person name="Goff S.P."/>
            <person name="Metzger M.J."/>
        </authorList>
    </citation>
    <scope>NUCLEOTIDE SEQUENCE</scope>
    <source>
        <strain evidence="3">MELC-2E11</strain>
        <tissue evidence="3">Siphon/mantle</tissue>
    </source>
</reference>
<dbReference type="Proteomes" id="UP001164746">
    <property type="component" value="Chromosome 8"/>
</dbReference>
<name>A0ABY7ET88_MYAAR</name>
<organism evidence="3 4">
    <name type="scientific">Mya arenaria</name>
    <name type="common">Soft-shell clam</name>
    <dbReference type="NCBI Taxonomy" id="6604"/>
    <lineage>
        <taxon>Eukaryota</taxon>
        <taxon>Metazoa</taxon>
        <taxon>Spiralia</taxon>
        <taxon>Lophotrochozoa</taxon>
        <taxon>Mollusca</taxon>
        <taxon>Bivalvia</taxon>
        <taxon>Autobranchia</taxon>
        <taxon>Heteroconchia</taxon>
        <taxon>Euheterodonta</taxon>
        <taxon>Imparidentia</taxon>
        <taxon>Neoheterodontei</taxon>
        <taxon>Myida</taxon>
        <taxon>Myoidea</taxon>
        <taxon>Myidae</taxon>
        <taxon>Mya</taxon>
    </lineage>
</organism>
<dbReference type="CDD" id="cd00112">
    <property type="entry name" value="LDLa"/>
    <property type="match status" value="1"/>
</dbReference>